<evidence type="ECO:0000256" key="1">
    <source>
        <dbReference type="SAM" id="Phobius"/>
    </source>
</evidence>
<dbReference type="InterPro" id="IPR007166">
    <property type="entry name" value="Class3_signal_pept_motif"/>
</dbReference>
<accession>A0A8T5UW48</accession>
<gene>
    <name evidence="2" type="ORF">K8N75_05030</name>
</gene>
<dbReference type="Pfam" id="PF04021">
    <property type="entry name" value="Class_IIIsignal"/>
    <property type="match status" value="1"/>
</dbReference>
<sequence>MDQRAQISVEYILLVAIVMLIVIVFAVIITDQNEQNNVASAAQLGATNATANLIFTNTGQSPVKVTSVSMTNGTTINMTIHFSRSVTGQESVIIDSITKSLNSAGYTNTSKTTNSVTLTTSTGVSVRHTYFITLA</sequence>
<reference evidence="3" key="1">
    <citation type="journal article" date="2022" name="Microbiol. Resour. Announc.">
        <title>Draft Genome Sequence of a Methanogenic Archaeon from West Spitsbergen Permafrost.</title>
        <authorList>
            <person name="Trubitsyn V."/>
            <person name="Rivkina E."/>
            <person name="Shcherbakova V."/>
        </authorList>
    </citation>
    <scope>NUCLEOTIDE SEQUENCE [LARGE SCALE GENOMIC DNA]</scope>
    <source>
        <strain evidence="3">VT</strain>
    </source>
</reference>
<name>A0A8T5UW48_9EURY</name>
<proteinExistence type="predicted"/>
<protein>
    <recommendedName>
        <fullName evidence="4">Class III signal peptide-containing protein</fullName>
    </recommendedName>
</protein>
<keyword evidence="1" id="KW-0812">Transmembrane</keyword>
<comment type="caution">
    <text evidence="2">The sequence shown here is derived from an EMBL/GenBank/DDBJ whole genome shotgun (WGS) entry which is preliminary data.</text>
</comment>
<keyword evidence="3" id="KW-1185">Reference proteome</keyword>
<evidence type="ECO:0000313" key="2">
    <source>
        <dbReference type="EMBL" id="MBZ2165400.1"/>
    </source>
</evidence>
<keyword evidence="1" id="KW-0472">Membrane</keyword>
<dbReference type="AlphaFoldDB" id="A0A8T5UW48"/>
<organism evidence="2 3">
    <name type="scientific">Methanobacterium spitsbergense</name>
    <dbReference type="NCBI Taxonomy" id="2874285"/>
    <lineage>
        <taxon>Archaea</taxon>
        <taxon>Methanobacteriati</taxon>
        <taxon>Methanobacteriota</taxon>
        <taxon>Methanomada group</taxon>
        <taxon>Methanobacteria</taxon>
        <taxon>Methanobacteriales</taxon>
        <taxon>Methanobacteriaceae</taxon>
        <taxon>Methanobacterium</taxon>
    </lineage>
</organism>
<feature type="transmembrane region" description="Helical" evidence="1">
    <location>
        <begin position="12"/>
        <end position="30"/>
    </location>
</feature>
<dbReference type="EMBL" id="JAIOUQ010000004">
    <property type="protein sequence ID" value="MBZ2165400.1"/>
    <property type="molecule type" value="Genomic_DNA"/>
</dbReference>
<dbReference type="RefSeq" id="WP_223791029.1">
    <property type="nucleotide sequence ID" value="NZ_JAIOUQ010000004.1"/>
</dbReference>
<dbReference type="Proteomes" id="UP000825933">
    <property type="component" value="Unassembled WGS sequence"/>
</dbReference>
<evidence type="ECO:0008006" key="4">
    <source>
        <dbReference type="Google" id="ProtNLM"/>
    </source>
</evidence>
<keyword evidence="1" id="KW-1133">Transmembrane helix</keyword>
<evidence type="ECO:0000313" key="3">
    <source>
        <dbReference type="Proteomes" id="UP000825933"/>
    </source>
</evidence>